<dbReference type="SUPFAM" id="SSF57667">
    <property type="entry name" value="beta-beta-alpha zinc fingers"/>
    <property type="match status" value="1"/>
</dbReference>
<organism evidence="10 11">
    <name type="scientific">Mycena indigotica</name>
    <dbReference type="NCBI Taxonomy" id="2126181"/>
    <lineage>
        <taxon>Eukaryota</taxon>
        <taxon>Fungi</taxon>
        <taxon>Dikarya</taxon>
        <taxon>Basidiomycota</taxon>
        <taxon>Agaricomycotina</taxon>
        <taxon>Agaricomycetes</taxon>
        <taxon>Agaricomycetidae</taxon>
        <taxon>Agaricales</taxon>
        <taxon>Marasmiineae</taxon>
        <taxon>Mycenaceae</taxon>
        <taxon>Mycena</taxon>
    </lineage>
</organism>
<feature type="region of interest" description="Disordered" evidence="8">
    <location>
        <begin position="390"/>
        <end position="413"/>
    </location>
</feature>
<dbReference type="Gene3D" id="3.30.160.60">
    <property type="entry name" value="Classic Zinc Finger"/>
    <property type="match status" value="2"/>
</dbReference>
<dbReference type="PANTHER" id="PTHR14003:SF19">
    <property type="entry name" value="YY2 TRANSCRIPTION FACTOR"/>
    <property type="match status" value="1"/>
</dbReference>
<dbReference type="OrthoDB" id="6365676at2759"/>
<proteinExistence type="predicted"/>
<feature type="region of interest" description="Disordered" evidence="8">
    <location>
        <begin position="91"/>
        <end position="120"/>
    </location>
</feature>
<comment type="caution">
    <text evidence="10">The sequence shown here is derived from an EMBL/GenBank/DDBJ whole genome shotgun (WGS) entry which is preliminary data.</text>
</comment>
<feature type="region of interest" description="Disordered" evidence="8">
    <location>
        <begin position="228"/>
        <end position="247"/>
    </location>
</feature>
<evidence type="ECO:0000256" key="7">
    <source>
        <dbReference type="PROSITE-ProRule" id="PRU00042"/>
    </source>
</evidence>
<evidence type="ECO:0000313" key="10">
    <source>
        <dbReference type="EMBL" id="KAF7289928.1"/>
    </source>
</evidence>
<accession>A0A8H6S084</accession>
<dbReference type="PROSITE" id="PS00028">
    <property type="entry name" value="ZINC_FINGER_C2H2_1"/>
    <property type="match status" value="2"/>
</dbReference>
<dbReference type="PANTHER" id="PTHR14003">
    <property type="entry name" value="TRANSCRIPTIONAL REPRESSOR PROTEIN YY"/>
    <property type="match status" value="1"/>
</dbReference>
<dbReference type="FunFam" id="3.30.160.60:FF:000145">
    <property type="entry name" value="Zinc finger protein 574"/>
    <property type="match status" value="1"/>
</dbReference>
<evidence type="ECO:0000256" key="8">
    <source>
        <dbReference type="SAM" id="MobiDB-lite"/>
    </source>
</evidence>
<comment type="subcellular location">
    <subcellularLocation>
        <location evidence="1">Nucleus</location>
    </subcellularLocation>
</comment>
<dbReference type="EMBL" id="JACAZF010000016">
    <property type="protein sequence ID" value="KAF7289928.1"/>
    <property type="molecule type" value="Genomic_DNA"/>
</dbReference>
<dbReference type="GO" id="GO:0005667">
    <property type="term" value="C:transcription regulator complex"/>
    <property type="evidence" value="ECO:0007669"/>
    <property type="project" value="TreeGrafter"/>
</dbReference>
<feature type="domain" description="C2H2-type" evidence="9">
    <location>
        <begin position="24"/>
        <end position="51"/>
    </location>
</feature>
<dbReference type="AlphaFoldDB" id="A0A8H6S084"/>
<reference evidence="10" key="1">
    <citation type="submission" date="2020-05" db="EMBL/GenBank/DDBJ databases">
        <title>Mycena genomes resolve the evolution of fungal bioluminescence.</title>
        <authorList>
            <person name="Tsai I.J."/>
        </authorList>
    </citation>
    <scope>NUCLEOTIDE SEQUENCE</scope>
    <source>
        <strain evidence="10">171206Taipei</strain>
    </source>
</reference>
<evidence type="ECO:0000256" key="3">
    <source>
        <dbReference type="ARBA" id="ARBA00022737"/>
    </source>
</evidence>
<dbReference type="InterPro" id="IPR013087">
    <property type="entry name" value="Znf_C2H2_type"/>
</dbReference>
<name>A0A8H6S084_9AGAR</name>
<dbReference type="SMART" id="SM00355">
    <property type="entry name" value="ZnF_C2H2"/>
    <property type="match status" value="2"/>
</dbReference>
<evidence type="ECO:0000313" key="11">
    <source>
        <dbReference type="Proteomes" id="UP000636479"/>
    </source>
</evidence>
<keyword evidence="4 7" id="KW-0863">Zinc-finger</keyword>
<dbReference type="GO" id="GO:0000785">
    <property type="term" value="C:chromatin"/>
    <property type="evidence" value="ECO:0007669"/>
    <property type="project" value="TreeGrafter"/>
</dbReference>
<evidence type="ECO:0000256" key="4">
    <source>
        <dbReference type="ARBA" id="ARBA00022771"/>
    </source>
</evidence>
<keyword evidence="5" id="KW-0862">Zinc</keyword>
<dbReference type="RefSeq" id="XP_037213657.1">
    <property type="nucleotide sequence ID" value="XM_037370101.1"/>
</dbReference>
<gene>
    <name evidence="10" type="ORF">MIND_01367800</name>
</gene>
<keyword evidence="6" id="KW-0539">Nucleus</keyword>
<feature type="region of interest" description="Disordered" evidence="8">
    <location>
        <begin position="151"/>
        <end position="203"/>
    </location>
</feature>
<dbReference type="GeneID" id="59352617"/>
<dbReference type="Pfam" id="PF00096">
    <property type="entry name" value="zf-C2H2"/>
    <property type="match status" value="1"/>
</dbReference>
<dbReference type="GO" id="GO:0031519">
    <property type="term" value="C:PcG protein complex"/>
    <property type="evidence" value="ECO:0007669"/>
    <property type="project" value="TreeGrafter"/>
</dbReference>
<dbReference type="InterPro" id="IPR036236">
    <property type="entry name" value="Znf_C2H2_sf"/>
</dbReference>
<evidence type="ECO:0000256" key="1">
    <source>
        <dbReference type="ARBA" id="ARBA00004123"/>
    </source>
</evidence>
<evidence type="ECO:0000256" key="6">
    <source>
        <dbReference type="ARBA" id="ARBA00023242"/>
    </source>
</evidence>
<dbReference type="GO" id="GO:0000981">
    <property type="term" value="F:DNA-binding transcription factor activity, RNA polymerase II-specific"/>
    <property type="evidence" value="ECO:0007669"/>
    <property type="project" value="TreeGrafter"/>
</dbReference>
<keyword evidence="2" id="KW-0479">Metal-binding</keyword>
<evidence type="ECO:0000256" key="2">
    <source>
        <dbReference type="ARBA" id="ARBA00022723"/>
    </source>
</evidence>
<feature type="compositionally biased region" description="Low complexity" evidence="8">
    <location>
        <begin position="169"/>
        <end position="190"/>
    </location>
</feature>
<sequence>MKTPRQTHRQSSSAPSSPVVKRSHICSICAKAFLTGSHLTRHERVHSSERKHLCPFPGCDVRCSRKDNLQQHYRIHLSPGSRRRTGRVIMLEPQPRQRSPSPTPPSPSQREDSPPLTPPPLADSRFYYLRIGVITQEEFEDVPVNIDLPVSPQPKQDRWHPSLLPPIDTSTTASSRDSSSPVPLTSSASAGASPYWGRASSTHSSPLVRYHPYSTYSHSFDQPYAVHNSHSYSEDRQLQPHPQPDVLPHVPALQRVLDTENSLGLSVDTLSPPIQVHAPAPTRHCVPLFLVAGDLELTPAPSPTPVDPTTNHIAVTVSPPTSIVESPQIPYQQNTHYYYNHIQPEEDLSRQQRYSDVSSPPYSPSIIGVAETAYYRPVSPPTACNTVASRRRSYPVATRTRETRSGHNQEAPLTPVYLAPPSFSLSAAYNWHVS</sequence>
<protein>
    <recommendedName>
        <fullName evidence="9">C2H2-type domain-containing protein</fullName>
    </recommendedName>
</protein>
<dbReference type="PROSITE" id="PS50157">
    <property type="entry name" value="ZINC_FINGER_C2H2_2"/>
    <property type="match status" value="1"/>
</dbReference>
<evidence type="ECO:0000259" key="9">
    <source>
        <dbReference type="PROSITE" id="PS50157"/>
    </source>
</evidence>
<keyword evidence="11" id="KW-1185">Reference proteome</keyword>
<dbReference type="GO" id="GO:0008270">
    <property type="term" value="F:zinc ion binding"/>
    <property type="evidence" value="ECO:0007669"/>
    <property type="project" value="UniProtKB-KW"/>
</dbReference>
<dbReference type="GO" id="GO:0000978">
    <property type="term" value="F:RNA polymerase II cis-regulatory region sequence-specific DNA binding"/>
    <property type="evidence" value="ECO:0007669"/>
    <property type="project" value="TreeGrafter"/>
</dbReference>
<dbReference type="Proteomes" id="UP000636479">
    <property type="component" value="Unassembled WGS sequence"/>
</dbReference>
<evidence type="ECO:0000256" key="5">
    <source>
        <dbReference type="ARBA" id="ARBA00022833"/>
    </source>
</evidence>
<keyword evidence="3" id="KW-0677">Repeat</keyword>